<feature type="domain" description="VOC" evidence="2">
    <location>
        <begin position="17"/>
        <end position="140"/>
    </location>
</feature>
<organism evidence="3 4">
    <name type="scientific">Candidatus Thiomargarita nelsonii</name>
    <dbReference type="NCBI Taxonomy" id="1003181"/>
    <lineage>
        <taxon>Bacteria</taxon>
        <taxon>Pseudomonadati</taxon>
        <taxon>Pseudomonadota</taxon>
        <taxon>Gammaproteobacteria</taxon>
        <taxon>Thiotrichales</taxon>
        <taxon>Thiotrichaceae</taxon>
        <taxon>Thiomargarita</taxon>
    </lineage>
</organism>
<dbReference type="GO" id="GO:0046872">
    <property type="term" value="F:metal ion binding"/>
    <property type="evidence" value="ECO:0007669"/>
    <property type="project" value="UniProtKB-KW"/>
</dbReference>
<comment type="caution">
    <text evidence="3">The sequence shown here is derived from an EMBL/GenBank/DDBJ whole genome shotgun (WGS) entry which is preliminary data.</text>
</comment>
<dbReference type="EMBL" id="JSZA02000088">
    <property type="protein sequence ID" value="TGO02702.1"/>
    <property type="molecule type" value="Genomic_DNA"/>
</dbReference>
<dbReference type="InterPro" id="IPR037523">
    <property type="entry name" value="VOC_core"/>
</dbReference>
<dbReference type="Proteomes" id="UP000030428">
    <property type="component" value="Unassembled WGS sequence"/>
</dbReference>
<name>A0A4E0R092_9GAMM</name>
<dbReference type="PANTHER" id="PTHR36113">
    <property type="entry name" value="LYASE, PUTATIVE-RELATED-RELATED"/>
    <property type="match status" value="1"/>
</dbReference>
<dbReference type="PANTHER" id="PTHR36113:SF6">
    <property type="entry name" value="FOSFOMYCIN RESISTANCE PROTEIN FOSX"/>
    <property type="match status" value="1"/>
</dbReference>
<dbReference type="AlphaFoldDB" id="A0A4E0R092"/>
<evidence type="ECO:0000259" key="2">
    <source>
        <dbReference type="PROSITE" id="PS51819"/>
    </source>
</evidence>
<sequence length="148" mass="16831">MLRGESELSENIPVTKGIHHVGLTVSDLEGSANFFKALLGWSEVRRDPDYPAIFVSDGKIMITLWGVKSEEPVEFNKNQNVGLHHLALQVESMEELDNIQSKLSNSNIKFEFHPEPLRGGPAKHMMCYEPSGIRVEHKAYEKSYFFKK</sequence>
<reference evidence="3 4" key="1">
    <citation type="journal article" date="2016" name="Front. Microbiol.">
        <title>Single-Cell (Meta-)Genomics of a Dimorphic Candidatus Thiomargarita nelsonii Reveals Genomic Plasticity.</title>
        <authorList>
            <person name="Flood B.E."/>
            <person name="Fliss P."/>
            <person name="Jones D.S."/>
            <person name="Dick G.J."/>
            <person name="Jain S."/>
            <person name="Kaster A.K."/>
            <person name="Winkel M."/>
            <person name="Mussmann M."/>
            <person name="Bailey J."/>
        </authorList>
    </citation>
    <scope>NUCLEOTIDE SEQUENCE [LARGE SCALE GENOMIC DNA]</scope>
    <source>
        <strain evidence="3">Hydrate Ridge</strain>
    </source>
</reference>
<evidence type="ECO:0000256" key="1">
    <source>
        <dbReference type="ARBA" id="ARBA00022723"/>
    </source>
</evidence>
<proteinExistence type="predicted"/>
<dbReference type="PROSITE" id="PS51819">
    <property type="entry name" value="VOC"/>
    <property type="match status" value="1"/>
</dbReference>
<dbReference type="InterPro" id="IPR004360">
    <property type="entry name" value="Glyas_Fos-R_dOase_dom"/>
</dbReference>
<keyword evidence="4" id="KW-1185">Reference proteome</keyword>
<gene>
    <name evidence="3" type="ORF">PN36_20475</name>
</gene>
<dbReference type="InterPro" id="IPR029068">
    <property type="entry name" value="Glyas_Bleomycin-R_OHBP_Dase"/>
</dbReference>
<keyword evidence="1" id="KW-0479">Metal-binding</keyword>
<dbReference type="InterPro" id="IPR051332">
    <property type="entry name" value="Fosfomycin_Res_Enzymes"/>
</dbReference>
<dbReference type="SUPFAM" id="SSF54593">
    <property type="entry name" value="Glyoxalase/Bleomycin resistance protein/Dihydroxybiphenyl dioxygenase"/>
    <property type="match status" value="1"/>
</dbReference>
<evidence type="ECO:0000313" key="3">
    <source>
        <dbReference type="EMBL" id="TGO02702.1"/>
    </source>
</evidence>
<protein>
    <submittedName>
        <fullName evidence="3">Glyoxalase</fullName>
    </submittedName>
</protein>
<dbReference type="Pfam" id="PF00903">
    <property type="entry name" value="Glyoxalase"/>
    <property type="match status" value="1"/>
</dbReference>
<accession>A0A4E0R092</accession>
<dbReference type="Gene3D" id="3.10.180.10">
    <property type="entry name" value="2,3-Dihydroxybiphenyl 1,2-Dioxygenase, domain 1"/>
    <property type="match status" value="1"/>
</dbReference>
<evidence type="ECO:0000313" key="4">
    <source>
        <dbReference type="Proteomes" id="UP000030428"/>
    </source>
</evidence>